<feature type="domain" description="GFO/IDH/MocA-like oxidoreductase" evidence="2">
    <location>
        <begin position="121"/>
        <end position="232"/>
    </location>
</feature>
<dbReference type="GO" id="GO:0000166">
    <property type="term" value="F:nucleotide binding"/>
    <property type="evidence" value="ECO:0007669"/>
    <property type="project" value="InterPro"/>
</dbReference>
<organism evidence="3 4">
    <name type="scientific">Jannaschia faecimaris</name>
    <dbReference type="NCBI Taxonomy" id="1244108"/>
    <lineage>
        <taxon>Bacteria</taxon>
        <taxon>Pseudomonadati</taxon>
        <taxon>Pseudomonadota</taxon>
        <taxon>Alphaproteobacteria</taxon>
        <taxon>Rhodobacterales</taxon>
        <taxon>Roseobacteraceae</taxon>
        <taxon>Jannaschia</taxon>
    </lineage>
</organism>
<dbReference type="SUPFAM" id="SSF55347">
    <property type="entry name" value="Glyceraldehyde-3-phosphate dehydrogenase-like, C-terminal domain"/>
    <property type="match status" value="1"/>
</dbReference>
<dbReference type="InterPro" id="IPR000683">
    <property type="entry name" value="Gfo/Idh/MocA-like_OxRdtase_N"/>
</dbReference>
<dbReference type="InterPro" id="IPR051317">
    <property type="entry name" value="Gfo/Idh/MocA_oxidoreduct"/>
</dbReference>
<gene>
    <name evidence="3" type="ORF">SAMN05444004_10699</name>
</gene>
<accession>A0A1H3QGG0</accession>
<dbReference type="Pfam" id="PF01408">
    <property type="entry name" value="GFO_IDH_MocA"/>
    <property type="match status" value="1"/>
</dbReference>
<evidence type="ECO:0000259" key="1">
    <source>
        <dbReference type="Pfam" id="PF01408"/>
    </source>
</evidence>
<dbReference type="PANTHER" id="PTHR43708">
    <property type="entry name" value="CONSERVED EXPRESSED OXIDOREDUCTASE (EUROFUNG)"/>
    <property type="match status" value="1"/>
</dbReference>
<dbReference type="STRING" id="1244108.SAMN05444004_10699"/>
<name>A0A1H3QGG0_9RHOB</name>
<keyword evidence="4" id="KW-1185">Reference proteome</keyword>
<feature type="domain" description="Gfo/Idh/MocA-like oxidoreductase N-terminal" evidence="1">
    <location>
        <begin position="3"/>
        <end position="111"/>
    </location>
</feature>
<proteinExistence type="predicted"/>
<dbReference type="OrthoDB" id="9792935at2"/>
<dbReference type="InterPro" id="IPR055170">
    <property type="entry name" value="GFO_IDH_MocA-like_dom"/>
</dbReference>
<reference evidence="4" key="1">
    <citation type="submission" date="2016-10" db="EMBL/GenBank/DDBJ databases">
        <authorList>
            <person name="Varghese N."/>
            <person name="Submissions S."/>
        </authorList>
    </citation>
    <scope>NUCLEOTIDE SEQUENCE [LARGE SCALE GENOMIC DNA]</scope>
    <source>
        <strain evidence="4">DSM 100420</strain>
    </source>
</reference>
<dbReference type="Gene3D" id="3.40.50.720">
    <property type="entry name" value="NAD(P)-binding Rossmann-like Domain"/>
    <property type="match status" value="1"/>
</dbReference>
<dbReference type="AlphaFoldDB" id="A0A1H3QGG0"/>
<evidence type="ECO:0000313" key="4">
    <source>
        <dbReference type="Proteomes" id="UP000198914"/>
    </source>
</evidence>
<evidence type="ECO:0000313" key="3">
    <source>
        <dbReference type="EMBL" id="SDZ11799.1"/>
    </source>
</evidence>
<protein>
    <submittedName>
        <fullName evidence="3">Predicted dehydrogenase</fullName>
    </submittedName>
</protein>
<dbReference type="Proteomes" id="UP000198914">
    <property type="component" value="Unassembled WGS sequence"/>
</dbReference>
<evidence type="ECO:0000259" key="2">
    <source>
        <dbReference type="Pfam" id="PF22725"/>
    </source>
</evidence>
<dbReference type="InterPro" id="IPR036291">
    <property type="entry name" value="NAD(P)-bd_dom_sf"/>
</dbReference>
<dbReference type="Gene3D" id="3.30.360.10">
    <property type="entry name" value="Dihydrodipicolinate Reductase, domain 2"/>
    <property type="match status" value="1"/>
</dbReference>
<dbReference type="RefSeq" id="WP_092645078.1">
    <property type="nucleotide sequence ID" value="NZ_FNPX01000006.1"/>
</dbReference>
<dbReference type="EMBL" id="FNPX01000006">
    <property type="protein sequence ID" value="SDZ11799.1"/>
    <property type="molecule type" value="Genomic_DNA"/>
</dbReference>
<sequence>MTLRVGLLGLGYFAQFHRRAWERIDGATLAATCDADPSKDADHLTVIDLLATGPFDILDIAGPPPMHAGTIRAALPHSPRVIICQKPFCTSLEEAEAVTADAEAAGVTLIIHENFRFQPWFRAMKAALDAGRIGTPYNLTFRMRTGDGQGPDAYLARQPYFQTMPRLLIHETGVHYIDTFRFLLGVPDGVYADLRRLNPVIRGEDAGHLIFDYGGGTRAVYDGNRLLDFDTDDTRRTFGEALLEGETGTITLIGDGSVTLRPSGSRAVEKLLAPRDWPDFAGDCVHALQSHVVEAVAGKRRFENEARDYLTVMRLTELAYASDAAKARLPVDFG</sequence>
<dbReference type="Pfam" id="PF22725">
    <property type="entry name" value="GFO_IDH_MocA_C3"/>
    <property type="match status" value="1"/>
</dbReference>
<dbReference type="PANTHER" id="PTHR43708:SF8">
    <property type="entry name" value="OXIDOREDUCTASE"/>
    <property type="match status" value="1"/>
</dbReference>
<dbReference type="SUPFAM" id="SSF51735">
    <property type="entry name" value="NAD(P)-binding Rossmann-fold domains"/>
    <property type="match status" value="1"/>
</dbReference>